<dbReference type="PIRSF" id="PIRSF002854">
    <property type="entry name" value="MetQ"/>
    <property type="match status" value="1"/>
</dbReference>
<dbReference type="EMBL" id="FNJQ01000024">
    <property type="protein sequence ID" value="SDP54409.1"/>
    <property type="molecule type" value="Genomic_DNA"/>
</dbReference>
<keyword evidence="5 6" id="KW-0449">Lipoprotein</keyword>
<comment type="similarity">
    <text evidence="6">Belongs to the nlpA lipoprotein family.</text>
</comment>
<name>A0A1H0TK82_SELRU</name>
<dbReference type="PROSITE" id="PS51257">
    <property type="entry name" value="PROKAR_LIPOPROTEIN"/>
    <property type="match status" value="1"/>
</dbReference>
<feature type="signal peptide" evidence="8">
    <location>
        <begin position="1"/>
        <end position="21"/>
    </location>
</feature>
<evidence type="ECO:0000313" key="10">
    <source>
        <dbReference type="Proteomes" id="UP000182412"/>
    </source>
</evidence>
<dbReference type="AlphaFoldDB" id="A0A1H0TK82"/>
<dbReference type="SUPFAM" id="SSF53850">
    <property type="entry name" value="Periplasmic binding protein-like II"/>
    <property type="match status" value="1"/>
</dbReference>
<evidence type="ECO:0000313" key="9">
    <source>
        <dbReference type="EMBL" id="SDP54409.1"/>
    </source>
</evidence>
<organism evidence="9 10">
    <name type="scientific">Selenomonas ruminantium</name>
    <dbReference type="NCBI Taxonomy" id="971"/>
    <lineage>
        <taxon>Bacteria</taxon>
        <taxon>Bacillati</taxon>
        <taxon>Bacillota</taxon>
        <taxon>Negativicutes</taxon>
        <taxon>Selenomonadales</taxon>
        <taxon>Selenomonadaceae</taxon>
        <taxon>Selenomonas</taxon>
    </lineage>
</organism>
<dbReference type="RefSeq" id="WP_074572863.1">
    <property type="nucleotide sequence ID" value="NZ_FNJQ01000024.1"/>
</dbReference>
<dbReference type="Proteomes" id="UP000182412">
    <property type="component" value="Unassembled WGS sequence"/>
</dbReference>
<dbReference type="PANTHER" id="PTHR30429">
    <property type="entry name" value="D-METHIONINE-BINDING LIPOPROTEIN METQ"/>
    <property type="match status" value="1"/>
</dbReference>
<accession>A0A1H0TK82</accession>
<feature type="chain" id="PRO_5010321599" description="Lipoprotein" evidence="8">
    <location>
        <begin position="22"/>
        <end position="275"/>
    </location>
</feature>
<keyword evidence="2 8" id="KW-0732">Signal</keyword>
<proteinExistence type="inferred from homology"/>
<comment type="subcellular location">
    <subcellularLocation>
        <location evidence="1">Membrane</location>
        <topology evidence="1">Lipid-anchor</topology>
    </subcellularLocation>
</comment>
<dbReference type="Gene3D" id="3.40.190.10">
    <property type="entry name" value="Periplasmic binding protein-like II"/>
    <property type="match status" value="2"/>
</dbReference>
<protein>
    <recommendedName>
        <fullName evidence="6">Lipoprotein</fullName>
    </recommendedName>
</protein>
<keyword evidence="4" id="KW-0564">Palmitate</keyword>
<dbReference type="InterPro" id="IPR004872">
    <property type="entry name" value="Lipoprotein_NlpA"/>
</dbReference>
<evidence type="ECO:0000256" key="8">
    <source>
        <dbReference type="SAM" id="SignalP"/>
    </source>
</evidence>
<reference evidence="9 10" key="1">
    <citation type="submission" date="2016-10" db="EMBL/GenBank/DDBJ databases">
        <authorList>
            <person name="de Groot N.N."/>
        </authorList>
    </citation>
    <scope>NUCLEOTIDE SEQUENCE [LARGE SCALE GENOMIC DNA]</scope>
    <source>
        <strain evidence="9 10">S137</strain>
    </source>
</reference>
<dbReference type="PANTHER" id="PTHR30429:SF3">
    <property type="entry name" value="LIPOPROTEIN"/>
    <property type="match status" value="1"/>
</dbReference>
<evidence type="ECO:0000256" key="7">
    <source>
        <dbReference type="PIRSR" id="PIRSR002854-1"/>
    </source>
</evidence>
<sequence length="275" mass="30398">MKKLAKGLLLALVLVIGVVAAGCGDNKSADIQKVRIGVSSSAEEVIWKPIIDKFKEKNVDIELVVFTDYTQPNAALANKEIELNAFQHYKFLNNEIKKHGYEITAIGDTMLSALNLYSKNIHDIKEIKPGDKIAVPNDTVNFGRALTVLQAAGLIRLKSTAGTTPELSDIEENIAKIEIVQVDASQTASLLPDVTAAIVNGNYAVDAGLDPDKDAVFKDGVEYYKGNDYFNVIAARTEDKDKELYKEIVKAYQSDTTKEIYKKDFHGQYIPAWER</sequence>
<dbReference type="GO" id="GO:0016020">
    <property type="term" value="C:membrane"/>
    <property type="evidence" value="ECO:0007669"/>
    <property type="project" value="UniProtKB-SubCell"/>
</dbReference>
<dbReference type="Pfam" id="PF03180">
    <property type="entry name" value="Lipoprotein_9"/>
    <property type="match status" value="1"/>
</dbReference>
<feature type="lipid moiety-binding region" description="S-diacylglycerol cysteine" evidence="7">
    <location>
        <position position="23"/>
    </location>
</feature>
<gene>
    <name evidence="9" type="ORF">SAMN05216366_12429</name>
</gene>
<dbReference type="OrthoDB" id="9812878at2"/>
<evidence type="ECO:0000256" key="1">
    <source>
        <dbReference type="ARBA" id="ARBA00004635"/>
    </source>
</evidence>
<evidence type="ECO:0000256" key="6">
    <source>
        <dbReference type="PIRNR" id="PIRNR002854"/>
    </source>
</evidence>
<evidence type="ECO:0000256" key="5">
    <source>
        <dbReference type="ARBA" id="ARBA00023288"/>
    </source>
</evidence>
<evidence type="ECO:0000256" key="2">
    <source>
        <dbReference type="ARBA" id="ARBA00022729"/>
    </source>
</evidence>
<keyword evidence="3" id="KW-0472">Membrane</keyword>
<evidence type="ECO:0000256" key="4">
    <source>
        <dbReference type="ARBA" id="ARBA00023139"/>
    </source>
</evidence>
<evidence type="ECO:0000256" key="3">
    <source>
        <dbReference type="ARBA" id="ARBA00023136"/>
    </source>
</evidence>